<comment type="subcellular location">
    <subcellularLocation>
        <location evidence="1">Cell membrane</location>
        <topology evidence="1">Multi-pass membrane protein</topology>
    </subcellularLocation>
</comment>
<evidence type="ECO:0000256" key="2">
    <source>
        <dbReference type="ARBA" id="ARBA00022475"/>
    </source>
</evidence>
<feature type="transmembrane region" description="Helical" evidence="7">
    <location>
        <begin position="127"/>
        <end position="144"/>
    </location>
</feature>
<dbReference type="GO" id="GO:0005886">
    <property type="term" value="C:plasma membrane"/>
    <property type="evidence" value="ECO:0007669"/>
    <property type="project" value="UniProtKB-SubCell"/>
</dbReference>
<reference evidence="9" key="2">
    <citation type="submission" date="2021-04" db="EMBL/GenBank/DDBJ databases">
        <authorList>
            <person name="Gilroy R."/>
        </authorList>
    </citation>
    <scope>NUCLEOTIDE SEQUENCE</scope>
    <source>
        <strain evidence="9">ChiHjej11B10-19426</strain>
    </source>
</reference>
<dbReference type="AlphaFoldDB" id="A0A9D2DET8"/>
<evidence type="ECO:0000256" key="6">
    <source>
        <dbReference type="SAM" id="MobiDB-lite"/>
    </source>
</evidence>
<keyword evidence="3 7" id="KW-0812">Transmembrane</keyword>
<gene>
    <name evidence="9" type="ORF">H9816_06685</name>
</gene>
<feature type="transmembrane region" description="Helical" evidence="7">
    <location>
        <begin position="43"/>
        <end position="60"/>
    </location>
</feature>
<sequence length="330" mass="35025">MNIAKLKGHSSMLGANVMWGLMSPVAKYIMIGGAITPLVVSELRIGGAMILFWLVSFCFKPERVAPKDMLKLFAASLLAIVFNQGSFIFGVGLTSPVDASIITTSMPLLAMVLAAIFLKEPITGKKLAGIAAGACGALLLILGSSHGAERTAGANYIWGDLLVLTAQLSYALYIVLFKNFVSRYSPVTIMKWMFTYAFVCTLPFSYRSLATTEWSALDASFIGGLVFIVAGSTFLSYLLVIIGQKNLRPTVAGMYNYVQPLVASIVAVCWGMDSFNLTKAISVVLIFGGVWLVTTSPSRQDLEAAAAKAAAGSTDTAPAAEPDTTGSDRA</sequence>
<feature type="transmembrane region" description="Helical" evidence="7">
    <location>
        <begin position="99"/>
        <end position="118"/>
    </location>
</feature>
<evidence type="ECO:0000256" key="3">
    <source>
        <dbReference type="ARBA" id="ARBA00022692"/>
    </source>
</evidence>
<feature type="transmembrane region" description="Helical" evidence="7">
    <location>
        <begin position="221"/>
        <end position="242"/>
    </location>
</feature>
<proteinExistence type="predicted"/>
<feature type="domain" description="EamA" evidence="8">
    <location>
        <begin position="7"/>
        <end position="141"/>
    </location>
</feature>
<dbReference type="PANTHER" id="PTHR32322:SF18">
    <property type="entry name" value="S-ADENOSYLMETHIONINE_S-ADENOSYLHOMOCYSTEINE TRANSPORTER"/>
    <property type="match status" value="1"/>
</dbReference>
<name>A0A9D2DET8_9BACT</name>
<feature type="transmembrane region" description="Helical" evidence="7">
    <location>
        <begin position="72"/>
        <end position="93"/>
    </location>
</feature>
<dbReference type="InterPro" id="IPR050638">
    <property type="entry name" value="AA-Vitamin_Transporters"/>
</dbReference>
<evidence type="ECO:0000313" key="10">
    <source>
        <dbReference type="Proteomes" id="UP000824014"/>
    </source>
</evidence>
<feature type="region of interest" description="Disordered" evidence="6">
    <location>
        <begin position="306"/>
        <end position="330"/>
    </location>
</feature>
<feature type="transmembrane region" description="Helical" evidence="7">
    <location>
        <begin position="156"/>
        <end position="177"/>
    </location>
</feature>
<keyword evidence="4 7" id="KW-1133">Transmembrane helix</keyword>
<dbReference type="InterPro" id="IPR000620">
    <property type="entry name" value="EamA_dom"/>
</dbReference>
<keyword evidence="2" id="KW-1003">Cell membrane</keyword>
<feature type="transmembrane region" description="Helical" evidence="7">
    <location>
        <begin position="189"/>
        <end position="209"/>
    </location>
</feature>
<comment type="caution">
    <text evidence="9">The sequence shown here is derived from an EMBL/GenBank/DDBJ whole genome shotgun (WGS) entry which is preliminary data.</text>
</comment>
<dbReference type="SUPFAM" id="SSF103481">
    <property type="entry name" value="Multidrug resistance efflux transporter EmrE"/>
    <property type="match status" value="2"/>
</dbReference>
<evidence type="ECO:0000256" key="4">
    <source>
        <dbReference type="ARBA" id="ARBA00022989"/>
    </source>
</evidence>
<organism evidence="9 10">
    <name type="scientific">Candidatus Tidjanibacter faecipullorum</name>
    <dbReference type="NCBI Taxonomy" id="2838766"/>
    <lineage>
        <taxon>Bacteria</taxon>
        <taxon>Pseudomonadati</taxon>
        <taxon>Bacteroidota</taxon>
        <taxon>Bacteroidia</taxon>
        <taxon>Bacteroidales</taxon>
        <taxon>Rikenellaceae</taxon>
        <taxon>Tidjanibacter</taxon>
    </lineage>
</organism>
<keyword evidence="5 7" id="KW-0472">Membrane</keyword>
<dbReference type="InterPro" id="IPR037185">
    <property type="entry name" value="EmrE-like"/>
</dbReference>
<evidence type="ECO:0000256" key="5">
    <source>
        <dbReference type="ARBA" id="ARBA00023136"/>
    </source>
</evidence>
<protein>
    <submittedName>
        <fullName evidence="9">DMT family transporter</fullName>
    </submittedName>
</protein>
<dbReference type="Proteomes" id="UP000824014">
    <property type="component" value="Unassembled WGS sequence"/>
</dbReference>
<feature type="transmembrane region" description="Helical" evidence="7">
    <location>
        <begin position="12"/>
        <end position="31"/>
    </location>
</feature>
<evidence type="ECO:0000313" key="9">
    <source>
        <dbReference type="EMBL" id="HIZ15580.1"/>
    </source>
</evidence>
<dbReference type="EMBL" id="DXCC01000022">
    <property type="protein sequence ID" value="HIZ15580.1"/>
    <property type="molecule type" value="Genomic_DNA"/>
</dbReference>
<accession>A0A9D2DET8</accession>
<dbReference type="Pfam" id="PF00892">
    <property type="entry name" value="EamA"/>
    <property type="match status" value="2"/>
</dbReference>
<evidence type="ECO:0000259" key="8">
    <source>
        <dbReference type="Pfam" id="PF00892"/>
    </source>
</evidence>
<dbReference type="PANTHER" id="PTHR32322">
    <property type="entry name" value="INNER MEMBRANE TRANSPORTER"/>
    <property type="match status" value="1"/>
</dbReference>
<evidence type="ECO:0000256" key="1">
    <source>
        <dbReference type="ARBA" id="ARBA00004651"/>
    </source>
</evidence>
<evidence type="ECO:0000256" key="7">
    <source>
        <dbReference type="SAM" id="Phobius"/>
    </source>
</evidence>
<reference evidence="9" key="1">
    <citation type="journal article" date="2021" name="PeerJ">
        <title>Extensive microbial diversity within the chicken gut microbiome revealed by metagenomics and culture.</title>
        <authorList>
            <person name="Gilroy R."/>
            <person name="Ravi A."/>
            <person name="Getino M."/>
            <person name="Pursley I."/>
            <person name="Horton D.L."/>
            <person name="Alikhan N.F."/>
            <person name="Baker D."/>
            <person name="Gharbi K."/>
            <person name="Hall N."/>
            <person name="Watson M."/>
            <person name="Adriaenssens E.M."/>
            <person name="Foster-Nyarko E."/>
            <person name="Jarju S."/>
            <person name="Secka A."/>
            <person name="Antonio M."/>
            <person name="Oren A."/>
            <person name="Chaudhuri R.R."/>
            <person name="La Ragione R."/>
            <person name="Hildebrand F."/>
            <person name="Pallen M.J."/>
        </authorList>
    </citation>
    <scope>NUCLEOTIDE SEQUENCE</scope>
    <source>
        <strain evidence="9">ChiHjej11B10-19426</strain>
    </source>
</reference>
<feature type="domain" description="EamA" evidence="8">
    <location>
        <begin position="158"/>
        <end position="294"/>
    </location>
</feature>